<dbReference type="EMBL" id="GBXM01096890">
    <property type="protein sequence ID" value="JAH11687.1"/>
    <property type="molecule type" value="Transcribed_RNA"/>
</dbReference>
<organism evidence="1">
    <name type="scientific">Anguilla anguilla</name>
    <name type="common">European freshwater eel</name>
    <name type="synonym">Muraena anguilla</name>
    <dbReference type="NCBI Taxonomy" id="7936"/>
    <lineage>
        <taxon>Eukaryota</taxon>
        <taxon>Metazoa</taxon>
        <taxon>Chordata</taxon>
        <taxon>Craniata</taxon>
        <taxon>Vertebrata</taxon>
        <taxon>Euteleostomi</taxon>
        <taxon>Actinopterygii</taxon>
        <taxon>Neopterygii</taxon>
        <taxon>Teleostei</taxon>
        <taxon>Anguilliformes</taxon>
        <taxon>Anguillidae</taxon>
        <taxon>Anguilla</taxon>
    </lineage>
</organism>
<dbReference type="AlphaFoldDB" id="A0A0E9Q572"/>
<reference evidence="1" key="2">
    <citation type="journal article" date="2015" name="Fish Shellfish Immunol.">
        <title>Early steps in the European eel (Anguilla anguilla)-Vibrio vulnificus interaction in the gills: Role of the RtxA13 toxin.</title>
        <authorList>
            <person name="Callol A."/>
            <person name="Pajuelo D."/>
            <person name="Ebbesson L."/>
            <person name="Teles M."/>
            <person name="MacKenzie S."/>
            <person name="Amaro C."/>
        </authorList>
    </citation>
    <scope>NUCLEOTIDE SEQUENCE</scope>
</reference>
<sequence length="42" mass="4593">MSTLICLLCARYTFAIAQHKPTVALLTFSAENKKVPAEEILG</sequence>
<accession>A0A0E9Q572</accession>
<protein>
    <submittedName>
        <fullName evidence="1">Uncharacterized protein</fullName>
    </submittedName>
</protein>
<evidence type="ECO:0000313" key="1">
    <source>
        <dbReference type="EMBL" id="JAH11687.1"/>
    </source>
</evidence>
<reference evidence="1" key="1">
    <citation type="submission" date="2014-11" db="EMBL/GenBank/DDBJ databases">
        <authorList>
            <person name="Amaro Gonzalez C."/>
        </authorList>
    </citation>
    <scope>NUCLEOTIDE SEQUENCE</scope>
</reference>
<name>A0A0E9Q572_ANGAN</name>
<proteinExistence type="predicted"/>